<gene>
    <name evidence="2" type="ORF">KDD93_07395</name>
</gene>
<accession>A0ABS5HJZ6</accession>
<evidence type="ECO:0000313" key="3">
    <source>
        <dbReference type="Proteomes" id="UP000682951"/>
    </source>
</evidence>
<dbReference type="Proteomes" id="UP000682951">
    <property type="component" value="Unassembled WGS sequence"/>
</dbReference>
<keyword evidence="1" id="KW-1133">Transmembrane helix</keyword>
<dbReference type="RefSeq" id="WP_212142284.1">
    <property type="nucleotide sequence ID" value="NZ_JAGSSW010000007.1"/>
</dbReference>
<reference evidence="2 3" key="1">
    <citation type="submission" date="2021-04" db="EMBL/GenBank/DDBJ databases">
        <title>Molecular and phenotypic characterization and identification of bacterial isolates recovered from the Anatolian ground squirrels (Spermophilus xanthoprymnus) and which have the potential to form a new species in the Campylobacter genus.</title>
        <authorList>
            <person name="Aydin F."/>
            <person name="Abay S."/>
            <person name="Kayman T."/>
            <person name="Karakaya E."/>
            <person name="Mustak H.K."/>
            <person name="Mustak I.B."/>
            <person name="Bilgin N."/>
            <person name="Duzler A."/>
            <person name="Sahin O."/>
            <person name="Guran O."/>
            <person name="Saticioglu I.B."/>
        </authorList>
    </citation>
    <scope>NUCLEOTIDE SEQUENCE [LARGE SCALE GENOMIC DNA]</scope>
    <source>
        <strain evidence="3">faydin-G24</strain>
    </source>
</reference>
<feature type="transmembrane region" description="Helical" evidence="1">
    <location>
        <begin position="7"/>
        <end position="32"/>
    </location>
</feature>
<keyword evidence="3" id="KW-1185">Reference proteome</keyword>
<proteinExistence type="predicted"/>
<protein>
    <submittedName>
        <fullName evidence="2">Type II secretion system protein</fullName>
    </submittedName>
</protein>
<organism evidence="2 3">
    <name type="scientific">Campylobacter anatolicus</name>
    <dbReference type="NCBI Taxonomy" id="2829105"/>
    <lineage>
        <taxon>Bacteria</taxon>
        <taxon>Pseudomonadati</taxon>
        <taxon>Campylobacterota</taxon>
        <taxon>Epsilonproteobacteria</taxon>
        <taxon>Campylobacterales</taxon>
        <taxon>Campylobacteraceae</taxon>
        <taxon>Campylobacter</taxon>
    </lineage>
</organism>
<name>A0ABS5HJZ6_9BACT</name>
<evidence type="ECO:0000313" key="2">
    <source>
        <dbReference type="EMBL" id="MBR8464386.1"/>
    </source>
</evidence>
<comment type="caution">
    <text evidence="2">The sequence shown here is derived from an EMBL/GenBank/DDBJ whole genome shotgun (WGS) entry which is preliminary data.</text>
</comment>
<evidence type="ECO:0000256" key="1">
    <source>
        <dbReference type="SAM" id="Phobius"/>
    </source>
</evidence>
<sequence>MRSAFSMVEIILVIVLVGIIGISSFEIVNVIFQNYAQSRTINLLQNQTELTLEMIAKRLSYRIKDSVIARSENGDFKLLNSQNINKDHKILEFIAYSHDAFNAGVYSGFADLVASDSKNGLKTPLSNLTLGKEIFSDLSNKTVNFSDVNGGVIAIFGGIAYNESSFGYDGLPAKDIAKVAIQNSTTLKISDDFSGKISEQYHLAHSAYALVPQNDSGDKFDLLLYYNYRPWHRQNYKNGESSILAQNLTQFSFSEQNGAIIIKICLKDGELVVCKSKAVT</sequence>
<dbReference type="EMBL" id="JAGSSW010000007">
    <property type="protein sequence ID" value="MBR8464386.1"/>
    <property type="molecule type" value="Genomic_DNA"/>
</dbReference>
<keyword evidence="1" id="KW-0472">Membrane</keyword>
<keyword evidence="1" id="KW-0812">Transmembrane</keyword>